<reference evidence="1" key="1">
    <citation type="submission" date="2024-02" db="EMBL/GenBank/DDBJ databases">
        <authorList>
            <consortium name="ELIXIR-Norway"/>
            <consortium name="Elixir Norway"/>
        </authorList>
    </citation>
    <scope>NUCLEOTIDE SEQUENCE</scope>
</reference>
<keyword evidence="2" id="KW-1185">Reference proteome</keyword>
<protein>
    <submittedName>
        <fullName evidence="1">Uncharacterized protein</fullName>
    </submittedName>
</protein>
<name>A0ABP0UMU7_9BRYO</name>
<dbReference type="Proteomes" id="UP001497512">
    <property type="component" value="Chromosome 5"/>
</dbReference>
<evidence type="ECO:0000313" key="2">
    <source>
        <dbReference type="Proteomes" id="UP001497512"/>
    </source>
</evidence>
<proteinExistence type="predicted"/>
<accession>A0ABP0UMU7</accession>
<organism evidence="1 2">
    <name type="scientific">Sphagnum troendelagicum</name>
    <dbReference type="NCBI Taxonomy" id="128251"/>
    <lineage>
        <taxon>Eukaryota</taxon>
        <taxon>Viridiplantae</taxon>
        <taxon>Streptophyta</taxon>
        <taxon>Embryophyta</taxon>
        <taxon>Bryophyta</taxon>
        <taxon>Sphagnophytina</taxon>
        <taxon>Sphagnopsida</taxon>
        <taxon>Sphagnales</taxon>
        <taxon>Sphagnaceae</taxon>
        <taxon>Sphagnum</taxon>
    </lineage>
</organism>
<gene>
    <name evidence="1" type="ORF">CSSPTR1EN2_LOCUS17706</name>
</gene>
<dbReference type="EMBL" id="OZ019897">
    <property type="protein sequence ID" value="CAK9225592.1"/>
    <property type="molecule type" value="Genomic_DNA"/>
</dbReference>
<evidence type="ECO:0000313" key="1">
    <source>
        <dbReference type="EMBL" id="CAK9225592.1"/>
    </source>
</evidence>
<sequence length="97" mass="10632">MKKVMQPLGNFLKQVALQRGGRVRSSKEPCMPPQARHCVLRMMTRNELKRIQVGASMNAPNAPTLAEMEMKTYVVGGSEEVQSVGGSPNVAVEVNSY</sequence>